<dbReference type="WBParaSite" id="HCON_00112745-00001">
    <property type="protein sequence ID" value="HCON_00112745-00001"/>
    <property type="gene ID" value="HCON_00112745"/>
</dbReference>
<keyword evidence="1" id="KW-1185">Reference proteome</keyword>
<accession>A0A7I4YLM2</accession>
<dbReference type="AlphaFoldDB" id="A0A7I4YLM2"/>
<organism evidence="1 2">
    <name type="scientific">Haemonchus contortus</name>
    <name type="common">Barber pole worm</name>
    <dbReference type="NCBI Taxonomy" id="6289"/>
    <lineage>
        <taxon>Eukaryota</taxon>
        <taxon>Metazoa</taxon>
        <taxon>Ecdysozoa</taxon>
        <taxon>Nematoda</taxon>
        <taxon>Chromadorea</taxon>
        <taxon>Rhabditida</taxon>
        <taxon>Rhabditina</taxon>
        <taxon>Rhabditomorpha</taxon>
        <taxon>Strongyloidea</taxon>
        <taxon>Trichostrongylidae</taxon>
        <taxon>Haemonchus</taxon>
    </lineage>
</organism>
<evidence type="ECO:0000313" key="1">
    <source>
        <dbReference type="Proteomes" id="UP000025227"/>
    </source>
</evidence>
<evidence type="ECO:0000313" key="2">
    <source>
        <dbReference type="WBParaSite" id="HCON_00112745-00001"/>
    </source>
</evidence>
<protein>
    <submittedName>
        <fullName evidence="2">Secreted protein</fullName>
    </submittedName>
</protein>
<sequence length="174" mass="19957">FVCIYAFSFQASRFPLTEVESPFQSSQLSCSKYFWPLQALRSKILYTVFMPKSLLPPPLAPPIQEITIPTLRFPSAATVISVTSKSTPDHFRDGLFQFCWTDIRLLNVSVQGFFCHQCLFNLFKKYAIPHLQLVNHCFVKLTIRVCSRFSVQSTFAATVPSTWRIRHVTFIHGS</sequence>
<proteinExistence type="predicted"/>
<dbReference type="Proteomes" id="UP000025227">
    <property type="component" value="Unplaced"/>
</dbReference>
<reference evidence="2" key="1">
    <citation type="submission" date="2020-12" db="UniProtKB">
        <authorList>
            <consortium name="WormBaseParasite"/>
        </authorList>
    </citation>
    <scope>IDENTIFICATION</scope>
    <source>
        <strain evidence="2">MHco3</strain>
    </source>
</reference>
<name>A0A7I4YLM2_HAECO</name>